<dbReference type="Proteomes" id="UP000012153">
    <property type="component" value="Unassembled WGS sequence"/>
</dbReference>
<organism evidence="1 2">
    <name type="scientific">Leptospira noguchii serovar Autumnalis str. ZUN142</name>
    <dbReference type="NCBI Taxonomy" id="1085540"/>
    <lineage>
        <taxon>Bacteria</taxon>
        <taxon>Pseudomonadati</taxon>
        <taxon>Spirochaetota</taxon>
        <taxon>Spirochaetia</taxon>
        <taxon>Leptospirales</taxon>
        <taxon>Leptospiraceae</taxon>
        <taxon>Leptospira</taxon>
    </lineage>
</organism>
<dbReference type="AlphaFoldDB" id="M6U3H1"/>
<evidence type="ECO:0000313" key="1">
    <source>
        <dbReference type="EMBL" id="EMO39015.1"/>
    </source>
</evidence>
<evidence type="ECO:0000313" key="2">
    <source>
        <dbReference type="Proteomes" id="UP000012153"/>
    </source>
</evidence>
<reference evidence="1 2" key="1">
    <citation type="submission" date="2013-01" db="EMBL/GenBank/DDBJ databases">
        <authorList>
            <person name="Harkins D.M."/>
            <person name="Durkin A.S."/>
            <person name="Brinkac L.M."/>
            <person name="Haft D.H."/>
            <person name="Selengut J.D."/>
            <person name="Sanka R."/>
            <person name="DePew J."/>
            <person name="Purushe J."/>
            <person name="Matthias M.A."/>
            <person name="Vinetz J.M."/>
            <person name="Sutton G.G."/>
            <person name="Nierman W.C."/>
            <person name="Fouts D.E."/>
        </authorList>
    </citation>
    <scope>NUCLEOTIDE SEQUENCE [LARGE SCALE GENOMIC DNA]</scope>
    <source>
        <strain evidence="1 2">ZUN142</strain>
    </source>
</reference>
<name>M6U3H1_9LEPT</name>
<dbReference type="EMBL" id="AHOP02000060">
    <property type="protein sequence ID" value="EMO39015.1"/>
    <property type="molecule type" value="Genomic_DNA"/>
</dbReference>
<sequence length="39" mass="4590">MERFSNWSFDFLERDLLLGCISRILGLDCFNNLNVLVLL</sequence>
<protein>
    <submittedName>
        <fullName evidence="1">Uncharacterized protein</fullName>
    </submittedName>
</protein>
<comment type="caution">
    <text evidence="1">The sequence shown here is derived from an EMBL/GenBank/DDBJ whole genome shotgun (WGS) entry which is preliminary data.</text>
</comment>
<gene>
    <name evidence="1" type="ORF">LEP1GSC186_3635</name>
</gene>
<accession>M6U3H1</accession>
<proteinExistence type="predicted"/>